<feature type="compositionally biased region" description="Polar residues" evidence="1">
    <location>
        <begin position="52"/>
        <end position="65"/>
    </location>
</feature>
<feature type="region of interest" description="Disordered" evidence="1">
    <location>
        <begin position="43"/>
        <end position="182"/>
    </location>
</feature>
<feature type="compositionally biased region" description="Basic residues" evidence="1">
    <location>
        <begin position="229"/>
        <end position="238"/>
    </location>
</feature>
<dbReference type="GO" id="GO:0035869">
    <property type="term" value="C:ciliary transition zone"/>
    <property type="evidence" value="ECO:0007669"/>
    <property type="project" value="TreeGrafter"/>
</dbReference>
<dbReference type="PANTHER" id="PTHR31022">
    <property type="entry name" value="CENTRIOLE, CILIA AND SPINDLE-ASSOCIATED PROTEIN"/>
    <property type="match status" value="1"/>
</dbReference>
<evidence type="ECO:0008006" key="4">
    <source>
        <dbReference type="Google" id="ProtNLM"/>
    </source>
</evidence>
<keyword evidence="3" id="KW-1185">Reference proteome</keyword>
<proteinExistence type="predicted"/>
<feature type="region of interest" description="Disordered" evidence="1">
    <location>
        <begin position="220"/>
        <end position="241"/>
    </location>
</feature>
<dbReference type="GO" id="GO:0005819">
    <property type="term" value="C:spindle"/>
    <property type="evidence" value="ECO:0007669"/>
    <property type="project" value="TreeGrafter"/>
</dbReference>
<evidence type="ECO:0000313" key="2">
    <source>
        <dbReference type="EMBL" id="KAG5266491.1"/>
    </source>
</evidence>
<comment type="caution">
    <text evidence="2">The sequence shown here is derived from an EMBL/GenBank/DDBJ whole genome shotgun (WGS) entry which is preliminary data.</text>
</comment>
<protein>
    <recommendedName>
        <fullName evidence="4">Centriole, cilia and spindle-associated protein</fullName>
    </recommendedName>
</protein>
<dbReference type="GO" id="GO:0036064">
    <property type="term" value="C:ciliary basal body"/>
    <property type="evidence" value="ECO:0007669"/>
    <property type="project" value="TreeGrafter"/>
</dbReference>
<evidence type="ECO:0000313" key="3">
    <source>
        <dbReference type="Proteomes" id="UP000823561"/>
    </source>
</evidence>
<dbReference type="Proteomes" id="UP000823561">
    <property type="component" value="Chromosome 18"/>
</dbReference>
<dbReference type="EMBL" id="JADWDJ010000018">
    <property type="protein sequence ID" value="KAG5266491.1"/>
    <property type="molecule type" value="Genomic_DNA"/>
</dbReference>
<feature type="compositionally biased region" description="Basic and acidic residues" evidence="1">
    <location>
        <begin position="106"/>
        <end position="130"/>
    </location>
</feature>
<dbReference type="GO" id="GO:1901673">
    <property type="term" value="P:regulation of mitotic spindle assembly"/>
    <property type="evidence" value="ECO:0007669"/>
    <property type="project" value="TreeGrafter"/>
</dbReference>
<dbReference type="AlphaFoldDB" id="A0AAV6FXR1"/>
<dbReference type="GO" id="GO:0005814">
    <property type="term" value="C:centriole"/>
    <property type="evidence" value="ECO:0007669"/>
    <property type="project" value="TreeGrafter"/>
</dbReference>
<accession>A0AAV6FXR1</accession>
<sequence length="271" mass="31257">MVTKRVRSEYMKKFKDPKWETYSRCYEELLKYRRTRRLLEQSHNPWFWGDSASDTSESGKSTPLRNNKVEPLALEDGTPPRWSKVPEQAVTAPEPRTVESQDGPESSDRDGENSVIEPEVKEKGEEEKSRCGSSPVPAEVEPAVPAKPKSRQHTSSKSTRPKSQPRKCQEVKDTKDNKENRHPFALYGWGERQADMAAKKTHNVGPAASTKEIHESALRAKTRREVEKHMRKTDKRRARSVDLEKVTKSKIVPDFDPWMTEYMRCFSARSR</sequence>
<organism evidence="2 3">
    <name type="scientific">Alosa alosa</name>
    <name type="common">allis shad</name>
    <dbReference type="NCBI Taxonomy" id="278164"/>
    <lineage>
        <taxon>Eukaryota</taxon>
        <taxon>Metazoa</taxon>
        <taxon>Chordata</taxon>
        <taxon>Craniata</taxon>
        <taxon>Vertebrata</taxon>
        <taxon>Euteleostomi</taxon>
        <taxon>Actinopterygii</taxon>
        <taxon>Neopterygii</taxon>
        <taxon>Teleostei</taxon>
        <taxon>Clupei</taxon>
        <taxon>Clupeiformes</taxon>
        <taxon>Clupeoidei</taxon>
        <taxon>Clupeidae</taxon>
        <taxon>Alosa</taxon>
    </lineage>
</organism>
<reference evidence="2" key="1">
    <citation type="submission" date="2020-10" db="EMBL/GenBank/DDBJ databases">
        <title>Chromosome-scale genome assembly of the Allis shad, Alosa alosa.</title>
        <authorList>
            <person name="Margot Z."/>
            <person name="Christophe K."/>
            <person name="Cabau C."/>
            <person name="Louis A."/>
            <person name="Berthelot C."/>
            <person name="Parey E."/>
            <person name="Roest Crollius H."/>
            <person name="Montfort J."/>
            <person name="Robinson-Rechavi M."/>
            <person name="Bucao C."/>
            <person name="Bouchez O."/>
            <person name="Gislard M."/>
            <person name="Lluch J."/>
            <person name="Milhes M."/>
            <person name="Lampietro C."/>
            <person name="Lopez Roques C."/>
            <person name="Donnadieu C."/>
            <person name="Braasch I."/>
            <person name="Desvignes T."/>
            <person name="Postlethwait J."/>
            <person name="Bobe J."/>
            <person name="Guiguen Y."/>
        </authorList>
    </citation>
    <scope>NUCLEOTIDE SEQUENCE</scope>
    <source>
        <strain evidence="2">M-15738</strain>
        <tissue evidence="2">Blood</tissue>
    </source>
</reference>
<gene>
    <name evidence="2" type="ORF">AALO_G00232690</name>
</gene>
<dbReference type="PANTHER" id="PTHR31022:SF5">
    <property type="entry name" value="CENTRIOLE, CILIA AND SPINDLE-ASSOCIATED PROTEIN-RELATED"/>
    <property type="match status" value="1"/>
</dbReference>
<name>A0AAV6FXR1_9TELE</name>
<feature type="compositionally biased region" description="Basic residues" evidence="1">
    <location>
        <begin position="148"/>
        <end position="165"/>
    </location>
</feature>
<feature type="compositionally biased region" description="Low complexity" evidence="1">
    <location>
        <begin position="135"/>
        <end position="147"/>
    </location>
</feature>
<dbReference type="Pfam" id="PF15748">
    <property type="entry name" value="CCSAP"/>
    <property type="match status" value="1"/>
</dbReference>
<evidence type="ECO:0000256" key="1">
    <source>
        <dbReference type="SAM" id="MobiDB-lite"/>
    </source>
</evidence>
<feature type="compositionally biased region" description="Basic and acidic residues" evidence="1">
    <location>
        <begin position="167"/>
        <end position="182"/>
    </location>
</feature>
<dbReference type="InterPro" id="IPR029774">
    <property type="entry name" value="CSAP"/>
</dbReference>
<dbReference type="GO" id="GO:0008017">
    <property type="term" value="F:microtubule binding"/>
    <property type="evidence" value="ECO:0007669"/>
    <property type="project" value="TreeGrafter"/>
</dbReference>